<keyword evidence="3" id="KW-0949">S-adenosyl-L-methionine</keyword>
<dbReference type="GO" id="GO:0032259">
    <property type="term" value="P:methylation"/>
    <property type="evidence" value="ECO:0007669"/>
    <property type="project" value="UniProtKB-KW"/>
</dbReference>
<keyword evidence="1" id="KW-0489">Methyltransferase</keyword>
<evidence type="ECO:0000313" key="6">
    <source>
        <dbReference type="EMBL" id="VAI85869.1"/>
    </source>
</evidence>
<evidence type="ECO:0000313" key="7">
    <source>
        <dbReference type="Proteomes" id="UP000324705"/>
    </source>
</evidence>
<protein>
    <recommendedName>
        <fullName evidence="8">Caffeoyl-CoA O-methyltransferase</fullName>
    </recommendedName>
</protein>
<dbReference type="PANTHER" id="PTHR10509">
    <property type="entry name" value="O-METHYLTRANSFERASE-RELATED"/>
    <property type="match status" value="1"/>
</dbReference>
<organism evidence="6 7">
    <name type="scientific">Triticum turgidum subsp. durum</name>
    <name type="common">Durum wheat</name>
    <name type="synonym">Triticum durum</name>
    <dbReference type="NCBI Taxonomy" id="4567"/>
    <lineage>
        <taxon>Eukaryota</taxon>
        <taxon>Viridiplantae</taxon>
        <taxon>Streptophyta</taxon>
        <taxon>Embryophyta</taxon>
        <taxon>Tracheophyta</taxon>
        <taxon>Spermatophyta</taxon>
        <taxon>Magnoliopsida</taxon>
        <taxon>Liliopsida</taxon>
        <taxon>Poales</taxon>
        <taxon>Poaceae</taxon>
        <taxon>BOP clade</taxon>
        <taxon>Pooideae</taxon>
        <taxon>Triticodae</taxon>
        <taxon>Triticeae</taxon>
        <taxon>Triticinae</taxon>
        <taxon>Triticum</taxon>
    </lineage>
</organism>
<evidence type="ECO:0008006" key="8">
    <source>
        <dbReference type="Google" id="ProtNLM"/>
    </source>
</evidence>
<dbReference type="InterPro" id="IPR002935">
    <property type="entry name" value="SAM_O-MeTrfase"/>
</dbReference>
<name>A0A9R0ZZB0_TRITD</name>
<proteinExistence type="inferred from homology"/>
<evidence type="ECO:0000256" key="5">
    <source>
        <dbReference type="SAM" id="MobiDB-lite"/>
    </source>
</evidence>
<dbReference type="CDD" id="cd02440">
    <property type="entry name" value="AdoMet_MTases"/>
    <property type="match status" value="1"/>
</dbReference>
<accession>A0A9R0ZZB0</accession>
<evidence type="ECO:0000256" key="2">
    <source>
        <dbReference type="ARBA" id="ARBA00022679"/>
    </source>
</evidence>
<comment type="similarity">
    <text evidence="4">Belongs to the class I-like SAM-binding methyltransferase superfamily. Cation-dependent O-methyltransferase family.</text>
</comment>
<dbReference type="PROSITE" id="PS51682">
    <property type="entry name" value="SAM_OMT_I"/>
    <property type="match status" value="1"/>
</dbReference>
<dbReference type="EMBL" id="LT934124">
    <property type="protein sequence ID" value="VAI85869.1"/>
    <property type="molecule type" value="Genomic_DNA"/>
</dbReference>
<dbReference type="Proteomes" id="UP000324705">
    <property type="component" value="Chromosome 7B"/>
</dbReference>
<evidence type="ECO:0000256" key="4">
    <source>
        <dbReference type="ARBA" id="ARBA00023453"/>
    </source>
</evidence>
<dbReference type="GO" id="GO:0008171">
    <property type="term" value="F:O-methyltransferase activity"/>
    <property type="evidence" value="ECO:0007669"/>
    <property type="project" value="InterPro"/>
</dbReference>
<dbReference type="GO" id="GO:0008757">
    <property type="term" value="F:S-adenosylmethionine-dependent methyltransferase activity"/>
    <property type="evidence" value="ECO:0007669"/>
    <property type="project" value="TreeGrafter"/>
</dbReference>
<dbReference type="AlphaFoldDB" id="A0A9R0ZZB0"/>
<evidence type="ECO:0000256" key="3">
    <source>
        <dbReference type="ARBA" id="ARBA00022691"/>
    </source>
</evidence>
<dbReference type="Gene3D" id="3.40.50.150">
    <property type="entry name" value="Vaccinia Virus protein VP39"/>
    <property type="match status" value="1"/>
</dbReference>
<feature type="region of interest" description="Disordered" evidence="5">
    <location>
        <begin position="1"/>
        <end position="25"/>
    </location>
</feature>
<evidence type="ECO:0000256" key="1">
    <source>
        <dbReference type="ARBA" id="ARBA00022603"/>
    </source>
</evidence>
<dbReference type="Gramene" id="TRITD7Bv1G062440.2">
    <property type="protein sequence ID" value="TRITD7Bv1G062440.2"/>
    <property type="gene ID" value="TRITD7Bv1G062440"/>
</dbReference>
<feature type="compositionally biased region" description="Low complexity" evidence="5">
    <location>
        <begin position="157"/>
        <end position="167"/>
    </location>
</feature>
<sequence>MGCISSKVLSRSGSLREKANQGLQRSSLVEEIILSNSKRNGDQFLALLRTSSSAARSSKVDAVEQSPEPASAAAKIETINVSDLLAGLEEENTAEGAEERDDDRKSDGGKTSSLRYAYDVTAGRAVSFRTLEEFDALVSRCGSPEKAEPAPAPAPEPDASVEVEPPAQSSCTEQDAMATASSAPELGETPGGAKRRARARQLGELSAAPGFDFSKSGSLRDWLLGGGQMFSPGSYVTPKFGSVPAAPPESAEHGERAVFDPELVAQLEEAMEELSVDEERVLREVLEVAIAAQNDMASNGSAGEVRDVHSSETTKTLLKSDDLYDYMLKTMVYPRENEFMRELRQITSEHILYAGQVLSLLLKVMGAKRTIEVGVYTGCSVLATALAIPDDGRIVAIDVSREYFELGLPVIKKAGVAHKVDFREGPAGPILDRLIADEDEGSFDFAFVDADKYNYGNYHEQLLRLVRVGGVLAYDNTLWGGTVAMPDETPLTEEDRKKRDSIRGFNAMIAADTRVDPVQLPIADGITLCRRVA</sequence>
<dbReference type="SUPFAM" id="SSF53335">
    <property type="entry name" value="S-adenosyl-L-methionine-dependent methyltransferases"/>
    <property type="match status" value="1"/>
</dbReference>
<keyword evidence="2" id="KW-0808">Transferase</keyword>
<feature type="region of interest" description="Disordered" evidence="5">
    <location>
        <begin position="142"/>
        <end position="198"/>
    </location>
</feature>
<dbReference type="InterPro" id="IPR050362">
    <property type="entry name" value="Cation-dep_OMT"/>
</dbReference>
<reference evidence="6 7" key="1">
    <citation type="submission" date="2017-09" db="EMBL/GenBank/DDBJ databases">
        <authorList>
            <consortium name="International Durum Wheat Genome Sequencing Consortium (IDWGSC)"/>
            <person name="Milanesi L."/>
        </authorList>
    </citation>
    <scope>NUCLEOTIDE SEQUENCE [LARGE SCALE GENOMIC DNA]</scope>
    <source>
        <strain evidence="7">cv. Svevo</strain>
    </source>
</reference>
<feature type="region of interest" description="Disordered" evidence="5">
    <location>
        <begin position="91"/>
        <end position="111"/>
    </location>
</feature>
<dbReference type="PANTHER" id="PTHR10509:SF30">
    <property type="entry name" value="TRICIN SYNTHASE 2"/>
    <property type="match status" value="1"/>
</dbReference>
<dbReference type="Pfam" id="PF01596">
    <property type="entry name" value="Methyltransf_3"/>
    <property type="match status" value="1"/>
</dbReference>
<feature type="compositionally biased region" description="Acidic residues" evidence="5">
    <location>
        <begin position="91"/>
        <end position="101"/>
    </location>
</feature>
<dbReference type="InterPro" id="IPR029063">
    <property type="entry name" value="SAM-dependent_MTases_sf"/>
</dbReference>
<gene>
    <name evidence="6" type="ORF">TRITD_7Bv1G062440</name>
</gene>
<feature type="region of interest" description="Disordered" evidence="5">
    <location>
        <begin position="53"/>
        <end position="74"/>
    </location>
</feature>
<keyword evidence="7" id="KW-1185">Reference proteome</keyword>